<gene>
    <name evidence="2" type="ORF">BDP27DRAFT_298840</name>
</gene>
<feature type="compositionally biased region" description="Low complexity" evidence="1">
    <location>
        <begin position="101"/>
        <end position="114"/>
    </location>
</feature>
<comment type="caution">
    <text evidence="2">The sequence shown here is derived from an EMBL/GenBank/DDBJ whole genome shotgun (WGS) entry which is preliminary data.</text>
</comment>
<dbReference type="EMBL" id="JADNRY010000018">
    <property type="protein sequence ID" value="KAF9073356.1"/>
    <property type="molecule type" value="Genomic_DNA"/>
</dbReference>
<proteinExistence type="predicted"/>
<organism evidence="2 3">
    <name type="scientific">Rhodocollybia butyracea</name>
    <dbReference type="NCBI Taxonomy" id="206335"/>
    <lineage>
        <taxon>Eukaryota</taxon>
        <taxon>Fungi</taxon>
        <taxon>Dikarya</taxon>
        <taxon>Basidiomycota</taxon>
        <taxon>Agaricomycotina</taxon>
        <taxon>Agaricomycetes</taxon>
        <taxon>Agaricomycetidae</taxon>
        <taxon>Agaricales</taxon>
        <taxon>Marasmiineae</taxon>
        <taxon>Omphalotaceae</taxon>
        <taxon>Rhodocollybia</taxon>
    </lineage>
</organism>
<dbReference type="OrthoDB" id="3011741at2759"/>
<feature type="compositionally biased region" description="Polar residues" evidence="1">
    <location>
        <begin position="72"/>
        <end position="89"/>
    </location>
</feature>
<reference evidence="2" key="1">
    <citation type="submission" date="2020-11" db="EMBL/GenBank/DDBJ databases">
        <authorList>
            <consortium name="DOE Joint Genome Institute"/>
            <person name="Ahrendt S."/>
            <person name="Riley R."/>
            <person name="Andreopoulos W."/>
            <person name="Labutti K."/>
            <person name="Pangilinan J."/>
            <person name="Ruiz-Duenas F.J."/>
            <person name="Barrasa J.M."/>
            <person name="Sanchez-Garcia M."/>
            <person name="Camarero S."/>
            <person name="Miyauchi S."/>
            <person name="Serrano A."/>
            <person name="Linde D."/>
            <person name="Babiker R."/>
            <person name="Drula E."/>
            <person name="Ayuso-Fernandez I."/>
            <person name="Pacheco R."/>
            <person name="Padilla G."/>
            <person name="Ferreira P."/>
            <person name="Barriuso J."/>
            <person name="Kellner H."/>
            <person name="Castanera R."/>
            <person name="Alfaro M."/>
            <person name="Ramirez L."/>
            <person name="Pisabarro A.G."/>
            <person name="Kuo A."/>
            <person name="Tritt A."/>
            <person name="Lipzen A."/>
            <person name="He G."/>
            <person name="Yan M."/>
            <person name="Ng V."/>
            <person name="Cullen D."/>
            <person name="Martin F."/>
            <person name="Rosso M.-N."/>
            <person name="Henrissat B."/>
            <person name="Hibbett D."/>
            <person name="Martinez A.T."/>
            <person name="Grigoriev I.V."/>
        </authorList>
    </citation>
    <scope>NUCLEOTIDE SEQUENCE</scope>
    <source>
        <strain evidence="2">AH 40177</strain>
    </source>
</reference>
<protein>
    <submittedName>
        <fullName evidence="2">Uncharacterized protein</fullName>
    </submittedName>
</protein>
<sequence length="159" mass="17338">MSVLNIYATDKPLPKWEPTPRAPWPISRPVNPNAYIQYSRVILGAVWPPKHHLAALSSEDLLLEDRLASVSIPSNPDSVELTRQPSDACNSMGVRAASLPSDSSSNIDDFSSADRVMESEHSTRPASVELGMDEDEDEEKPVHLFVSSCDQSGSAPVEP</sequence>
<feature type="region of interest" description="Disordered" evidence="1">
    <location>
        <begin position="72"/>
        <end position="141"/>
    </location>
</feature>
<evidence type="ECO:0000313" key="3">
    <source>
        <dbReference type="Proteomes" id="UP000772434"/>
    </source>
</evidence>
<dbReference type="AlphaFoldDB" id="A0A9P5PVQ0"/>
<accession>A0A9P5PVQ0</accession>
<evidence type="ECO:0000256" key="1">
    <source>
        <dbReference type="SAM" id="MobiDB-lite"/>
    </source>
</evidence>
<name>A0A9P5PVQ0_9AGAR</name>
<evidence type="ECO:0000313" key="2">
    <source>
        <dbReference type="EMBL" id="KAF9073356.1"/>
    </source>
</evidence>
<keyword evidence="3" id="KW-1185">Reference proteome</keyword>
<dbReference type="Proteomes" id="UP000772434">
    <property type="component" value="Unassembled WGS sequence"/>
</dbReference>